<proteinExistence type="predicted"/>
<protein>
    <recommendedName>
        <fullName evidence="3">Muconolactone isomerase domain-containing protein</fullName>
    </recommendedName>
</protein>
<accession>A0ABN7IAW6</accession>
<evidence type="ECO:0008006" key="3">
    <source>
        <dbReference type="Google" id="ProtNLM"/>
    </source>
</evidence>
<reference evidence="1 2" key="1">
    <citation type="submission" date="2020-10" db="EMBL/GenBank/DDBJ databases">
        <authorList>
            <person name="Peeters C."/>
        </authorList>
    </citation>
    <scope>NUCLEOTIDE SEQUENCE [LARGE SCALE GENOMIC DNA]</scope>
    <source>
        <strain evidence="1 2">LMG 28140</strain>
    </source>
</reference>
<gene>
    <name evidence="1" type="ORF">LMG28140_05691</name>
</gene>
<dbReference type="Proteomes" id="UP000598032">
    <property type="component" value="Unassembled WGS sequence"/>
</dbReference>
<organism evidence="1 2">
    <name type="scientific">Paraburkholderia metrosideri</name>
    <dbReference type="NCBI Taxonomy" id="580937"/>
    <lineage>
        <taxon>Bacteria</taxon>
        <taxon>Pseudomonadati</taxon>
        <taxon>Pseudomonadota</taxon>
        <taxon>Betaproteobacteria</taxon>
        <taxon>Burkholderiales</taxon>
        <taxon>Burkholderiaceae</taxon>
        <taxon>Paraburkholderia</taxon>
    </lineage>
</organism>
<name>A0ABN7IAW6_9BURK</name>
<sequence>MMPTAQLQVINATPVTTRQPQSNNVLTFPSHRVLLPVTLLADTEEESRSQLGALLHSPSGVYVTRTERSRSRTHVWFDIARDDMPFMLHTLITTLPEAIIGAVTHPAASKEGH</sequence>
<evidence type="ECO:0000313" key="1">
    <source>
        <dbReference type="EMBL" id="CAD6555407.1"/>
    </source>
</evidence>
<dbReference type="EMBL" id="CAJHCP010000014">
    <property type="protein sequence ID" value="CAD6555407.1"/>
    <property type="molecule type" value="Genomic_DNA"/>
</dbReference>
<comment type="caution">
    <text evidence="1">The sequence shown here is derived from an EMBL/GenBank/DDBJ whole genome shotgun (WGS) entry which is preliminary data.</text>
</comment>
<keyword evidence="2" id="KW-1185">Reference proteome</keyword>
<evidence type="ECO:0000313" key="2">
    <source>
        <dbReference type="Proteomes" id="UP000598032"/>
    </source>
</evidence>